<protein>
    <submittedName>
        <fullName evidence="2">Uncharacterized protein</fullName>
    </submittedName>
</protein>
<feature type="chain" id="PRO_5014130216" evidence="1">
    <location>
        <begin position="27"/>
        <end position="82"/>
    </location>
</feature>
<evidence type="ECO:0000313" key="3">
    <source>
        <dbReference type="Proteomes" id="UP000236630"/>
    </source>
</evidence>
<gene>
    <name evidence="2" type="ORF">CUMW_282620</name>
</gene>
<accession>A0A2H5N3I1</accession>
<feature type="signal peptide" evidence="1">
    <location>
        <begin position="1"/>
        <end position="26"/>
    </location>
</feature>
<sequence>MKSFFFKFTLVAALLAFAGQQFGAEARYGVGIHCTKDADCSQPHCKCDLALSMCNCFVPPVGSIAEAVNIGQKQMENHNHHA</sequence>
<dbReference type="EMBL" id="BDQV01003281">
    <property type="protein sequence ID" value="GAY34497.1"/>
    <property type="molecule type" value="Genomic_DNA"/>
</dbReference>
<evidence type="ECO:0000256" key="1">
    <source>
        <dbReference type="SAM" id="SignalP"/>
    </source>
</evidence>
<dbReference type="Proteomes" id="UP000236630">
    <property type="component" value="Unassembled WGS sequence"/>
</dbReference>
<proteinExistence type="predicted"/>
<keyword evidence="3" id="KW-1185">Reference proteome</keyword>
<name>A0A2H5N3I1_CITUN</name>
<keyword evidence="1" id="KW-0732">Signal</keyword>
<organism evidence="2 3">
    <name type="scientific">Citrus unshiu</name>
    <name type="common">Satsuma mandarin</name>
    <name type="synonym">Citrus nobilis var. unshiu</name>
    <dbReference type="NCBI Taxonomy" id="55188"/>
    <lineage>
        <taxon>Eukaryota</taxon>
        <taxon>Viridiplantae</taxon>
        <taxon>Streptophyta</taxon>
        <taxon>Embryophyta</taxon>
        <taxon>Tracheophyta</taxon>
        <taxon>Spermatophyta</taxon>
        <taxon>Magnoliopsida</taxon>
        <taxon>eudicotyledons</taxon>
        <taxon>Gunneridae</taxon>
        <taxon>Pentapetalae</taxon>
        <taxon>rosids</taxon>
        <taxon>malvids</taxon>
        <taxon>Sapindales</taxon>
        <taxon>Rutaceae</taxon>
        <taxon>Aurantioideae</taxon>
        <taxon>Citrus</taxon>
    </lineage>
</organism>
<evidence type="ECO:0000313" key="2">
    <source>
        <dbReference type="EMBL" id="GAY34497.1"/>
    </source>
</evidence>
<comment type="caution">
    <text evidence="2">The sequence shown here is derived from an EMBL/GenBank/DDBJ whole genome shotgun (WGS) entry which is preliminary data.</text>
</comment>
<dbReference type="AlphaFoldDB" id="A0A2H5N3I1"/>
<reference evidence="2 3" key="1">
    <citation type="journal article" date="2017" name="Front. Genet.">
        <title>Draft sequencing of the heterozygous diploid genome of Satsuma (Citrus unshiu Marc.) using a hybrid assembly approach.</title>
        <authorList>
            <person name="Shimizu T."/>
            <person name="Tanizawa Y."/>
            <person name="Mochizuki T."/>
            <person name="Nagasaki H."/>
            <person name="Yoshioka T."/>
            <person name="Toyoda A."/>
            <person name="Fujiyama A."/>
            <person name="Kaminuma E."/>
            <person name="Nakamura Y."/>
        </authorList>
    </citation>
    <scope>NUCLEOTIDE SEQUENCE [LARGE SCALE GENOMIC DNA]</scope>
    <source>
        <strain evidence="3">cv. Miyagawa wase</strain>
    </source>
</reference>